<dbReference type="InterPro" id="IPR030048">
    <property type="entry name" value="SurE"/>
</dbReference>
<dbReference type="AlphaFoldDB" id="A0A9E3LVE4"/>
<comment type="caution">
    <text evidence="7">The sequence shown here is derived from an EMBL/GenBank/DDBJ whole genome shotgun (WGS) entry which is preliminary data.</text>
</comment>
<dbReference type="Proteomes" id="UP000813215">
    <property type="component" value="Unassembled WGS sequence"/>
</dbReference>
<evidence type="ECO:0000256" key="1">
    <source>
        <dbReference type="ARBA" id="ARBA00000815"/>
    </source>
</evidence>
<comment type="similarity">
    <text evidence="2">Belongs to the SurE nucleotidase family.</text>
</comment>
<dbReference type="PANTHER" id="PTHR30457:SF0">
    <property type="entry name" value="PHOSPHATASE, PUTATIVE (AFU_ORTHOLOGUE AFUA_4G01070)-RELATED"/>
    <property type="match status" value="1"/>
</dbReference>
<proteinExistence type="inferred from homology"/>
<dbReference type="InterPro" id="IPR002828">
    <property type="entry name" value="SurE-like_Pase/nucleotidase"/>
</dbReference>
<evidence type="ECO:0000256" key="2">
    <source>
        <dbReference type="ARBA" id="ARBA00011062"/>
    </source>
</evidence>
<keyword evidence="5 7" id="KW-0378">Hydrolase</keyword>
<dbReference type="SUPFAM" id="SSF64167">
    <property type="entry name" value="SurE-like"/>
    <property type="match status" value="1"/>
</dbReference>
<dbReference type="Gene3D" id="3.40.1210.10">
    <property type="entry name" value="Survival protein SurE-like phosphatase/nucleotidase"/>
    <property type="match status" value="1"/>
</dbReference>
<evidence type="ECO:0000313" key="8">
    <source>
        <dbReference type="Proteomes" id="UP000813215"/>
    </source>
</evidence>
<evidence type="ECO:0000313" key="7">
    <source>
        <dbReference type="EMBL" id="MBW4434787.1"/>
    </source>
</evidence>
<dbReference type="EMBL" id="JAHHHW010000143">
    <property type="protein sequence ID" value="MBW4434787.1"/>
    <property type="molecule type" value="Genomic_DNA"/>
</dbReference>
<evidence type="ECO:0000256" key="4">
    <source>
        <dbReference type="ARBA" id="ARBA00022723"/>
    </source>
</evidence>
<reference evidence="7" key="1">
    <citation type="submission" date="2021-05" db="EMBL/GenBank/DDBJ databases">
        <authorList>
            <person name="Pietrasiak N."/>
            <person name="Ward R."/>
            <person name="Stajich J.E."/>
            <person name="Kurbessoian T."/>
        </authorList>
    </citation>
    <scope>NUCLEOTIDE SEQUENCE</scope>
    <source>
        <strain evidence="7">HA4357-MV3</strain>
    </source>
</reference>
<dbReference type="EC" id="3.1.3.5" evidence="3"/>
<reference evidence="7" key="2">
    <citation type="journal article" date="2022" name="Microbiol. Resour. Announc.">
        <title>Metagenome Sequencing to Explore Phylogenomics of Terrestrial Cyanobacteria.</title>
        <authorList>
            <person name="Ward R.D."/>
            <person name="Stajich J.E."/>
            <person name="Johansen J.R."/>
            <person name="Huntemann M."/>
            <person name="Clum A."/>
            <person name="Foster B."/>
            <person name="Foster B."/>
            <person name="Roux S."/>
            <person name="Palaniappan K."/>
            <person name="Varghese N."/>
            <person name="Mukherjee S."/>
            <person name="Reddy T.B.K."/>
            <person name="Daum C."/>
            <person name="Copeland A."/>
            <person name="Chen I.A."/>
            <person name="Ivanova N.N."/>
            <person name="Kyrpides N.C."/>
            <person name="Shapiro N."/>
            <person name="Eloe-Fadrosh E.A."/>
            <person name="Pietrasiak N."/>
        </authorList>
    </citation>
    <scope>NUCLEOTIDE SEQUENCE</scope>
    <source>
        <strain evidence="7">HA4357-MV3</strain>
    </source>
</reference>
<sequence>MTLILTNDDGIDAPGIQALREAVNKLGISSLEVFNGKYPAPSTPLSIIIAAPKDHLSGCGHQVTTTKPIHVHHRSDQEYAIAGTPADCVRIGVTHICEHVKFVISGINAGGNLGVDAYISGTVAAVREAAMLGIPGVAVSHYRKGKLNVDWDVAAGWTANVLADLLNRPLEPGSFWNVNLPHLLPGEPDPEVVFCQPCTKPLPINYRIEGDEFHYAGVYQQRDRTPGSDVDVCFSGKIAITQLKV</sequence>
<keyword evidence="4" id="KW-0479">Metal-binding</keyword>
<dbReference type="NCBIfam" id="NF001493">
    <property type="entry name" value="PRK00346.2-3"/>
    <property type="match status" value="1"/>
</dbReference>
<evidence type="ECO:0000256" key="5">
    <source>
        <dbReference type="ARBA" id="ARBA00022801"/>
    </source>
</evidence>
<dbReference type="Pfam" id="PF01975">
    <property type="entry name" value="SurE"/>
    <property type="match status" value="1"/>
</dbReference>
<dbReference type="GO" id="GO:0046872">
    <property type="term" value="F:metal ion binding"/>
    <property type="evidence" value="ECO:0007669"/>
    <property type="project" value="UniProtKB-KW"/>
</dbReference>
<organism evidence="7 8">
    <name type="scientific">Pelatocladus maniniholoensis HA4357-MV3</name>
    <dbReference type="NCBI Taxonomy" id="1117104"/>
    <lineage>
        <taxon>Bacteria</taxon>
        <taxon>Bacillati</taxon>
        <taxon>Cyanobacteriota</taxon>
        <taxon>Cyanophyceae</taxon>
        <taxon>Nostocales</taxon>
        <taxon>Nostocaceae</taxon>
        <taxon>Pelatocladus</taxon>
    </lineage>
</organism>
<dbReference type="NCBIfam" id="TIGR00087">
    <property type="entry name" value="surE"/>
    <property type="match status" value="1"/>
</dbReference>
<dbReference type="InterPro" id="IPR036523">
    <property type="entry name" value="SurE-like_sf"/>
</dbReference>
<comment type="catalytic activity">
    <reaction evidence="1">
        <text>a ribonucleoside 5'-phosphate + H2O = a ribonucleoside + phosphate</text>
        <dbReference type="Rhea" id="RHEA:12484"/>
        <dbReference type="ChEBI" id="CHEBI:15377"/>
        <dbReference type="ChEBI" id="CHEBI:18254"/>
        <dbReference type="ChEBI" id="CHEBI:43474"/>
        <dbReference type="ChEBI" id="CHEBI:58043"/>
        <dbReference type="EC" id="3.1.3.5"/>
    </reaction>
</comment>
<evidence type="ECO:0000256" key="3">
    <source>
        <dbReference type="ARBA" id="ARBA00012643"/>
    </source>
</evidence>
<protein>
    <recommendedName>
        <fullName evidence="3">5'-nucleotidase</fullName>
        <ecNumber evidence="3">3.1.3.5</ecNumber>
    </recommendedName>
</protein>
<dbReference type="PANTHER" id="PTHR30457">
    <property type="entry name" value="5'-NUCLEOTIDASE SURE"/>
    <property type="match status" value="1"/>
</dbReference>
<accession>A0A9E3LVE4</accession>
<name>A0A9E3LVE4_9NOST</name>
<feature type="domain" description="Survival protein SurE-like phosphatase/nucleotidase" evidence="6">
    <location>
        <begin position="4"/>
        <end position="184"/>
    </location>
</feature>
<gene>
    <name evidence="7" type="primary">surE</name>
    <name evidence="7" type="ORF">KME28_24515</name>
</gene>
<dbReference type="GO" id="GO:0008253">
    <property type="term" value="F:5'-nucleotidase activity"/>
    <property type="evidence" value="ECO:0007669"/>
    <property type="project" value="UniProtKB-EC"/>
</dbReference>
<evidence type="ECO:0000259" key="6">
    <source>
        <dbReference type="Pfam" id="PF01975"/>
    </source>
</evidence>